<dbReference type="AlphaFoldDB" id="A0A7C2C1T8"/>
<evidence type="ECO:0000259" key="1">
    <source>
        <dbReference type="Pfam" id="PF01593"/>
    </source>
</evidence>
<dbReference type="PANTHER" id="PTHR46313">
    <property type="match status" value="1"/>
</dbReference>
<sequence length="470" mass="51140">MRALVVGAGIGGLVAARALRRAGLEVLVLEAHTYPGGLAGSFYHRGFRLDAGATLLSGFAPGGPLALIAEALGVRFPVEPLPEGFPLMAVHLPRGEVVRPVGREAEREAQRDFFGPQVLPFWAWQEARAKALLALAPRLPWPPEREEFPRLLTLLPRLLPLLPDLFLKAVHRAPQDPHFLRFLDAQLLIASQAEAKRTYALYAALALDLPHMGPALVPGGVGRVAEALAEDLPVRYKAKAERLLLNLLKGNRAFGVEVAYGGRRREEREVVEADLFVLDVPLAPLLGLPLRAPKDAWGAFVVHGVLPFRAPPPYFRQNARERPFAFLSLRPEGEKTAFALSLHTPLALWEGLSREEYGALKARWGGMALSLGEALLPGLREAEFLLFGTPRTYARFAGRAWVGGFPQTHPFRFPRVRPFPNVFRVGEGAFPGQSVPAAALSGLRAARLALEALGLASSEGEAQPSCPPFP</sequence>
<protein>
    <submittedName>
        <fullName evidence="2">FAD-binding protein</fullName>
    </submittedName>
</protein>
<organism evidence="2">
    <name type="scientific">Thermus islandicus</name>
    <dbReference type="NCBI Taxonomy" id="540988"/>
    <lineage>
        <taxon>Bacteria</taxon>
        <taxon>Thermotogati</taxon>
        <taxon>Deinococcota</taxon>
        <taxon>Deinococci</taxon>
        <taxon>Thermales</taxon>
        <taxon>Thermaceae</taxon>
        <taxon>Thermus</taxon>
    </lineage>
</organism>
<accession>A0A7C2C1T8</accession>
<dbReference type="EMBL" id="DSKL01000178">
    <property type="protein sequence ID" value="HEH82215.1"/>
    <property type="molecule type" value="Genomic_DNA"/>
</dbReference>
<dbReference type="Gene3D" id="3.50.50.60">
    <property type="entry name" value="FAD/NAD(P)-binding domain"/>
    <property type="match status" value="1"/>
</dbReference>
<dbReference type="PANTHER" id="PTHR46313:SF3">
    <property type="entry name" value="PROLYCOPENE ISOMERASE, CHLOROPLASTIC"/>
    <property type="match status" value="1"/>
</dbReference>
<dbReference type="InterPro" id="IPR036188">
    <property type="entry name" value="FAD/NAD-bd_sf"/>
</dbReference>
<dbReference type="InterPro" id="IPR045892">
    <property type="entry name" value="CrtISO-like"/>
</dbReference>
<evidence type="ECO:0000313" key="2">
    <source>
        <dbReference type="EMBL" id="HEH82215.1"/>
    </source>
</evidence>
<feature type="domain" description="Amine oxidase" evidence="1">
    <location>
        <begin position="10"/>
        <end position="286"/>
    </location>
</feature>
<proteinExistence type="predicted"/>
<comment type="caution">
    <text evidence="2">The sequence shown here is derived from an EMBL/GenBank/DDBJ whole genome shotgun (WGS) entry which is preliminary data.</text>
</comment>
<dbReference type="InterPro" id="IPR002937">
    <property type="entry name" value="Amino_oxidase"/>
</dbReference>
<name>A0A7C2C1T8_9DEIN</name>
<dbReference type="GO" id="GO:0016116">
    <property type="term" value="P:carotenoid metabolic process"/>
    <property type="evidence" value="ECO:0007669"/>
    <property type="project" value="InterPro"/>
</dbReference>
<reference evidence="2" key="1">
    <citation type="journal article" date="2020" name="mSystems">
        <title>Genome- and Community-Level Interaction Insights into Carbon Utilization and Element Cycling Functions of Hydrothermarchaeota in Hydrothermal Sediment.</title>
        <authorList>
            <person name="Zhou Z."/>
            <person name="Liu Y."/>
            <person name="Xu W."/>
            <person name="Pan J."/>
            <person name="Luo Z.H."/>
            <person name="Li M."/>
        </authorList>
    </citation>
    <scope>NUCLEOTIDE SEQUENCE [LARGE SCALE GENOMIC DNA]</scope>
    <source>
        <strain evidence="2">SpSt-246</strain>
    </source>
</reference>
<dbReference type="GO" id="GO:0016491">
    <property type="term" value="F:oxidoreductase activity"/>
    <property type="evidence" value="ECO:0007669"/>
    <property type="project" value="InterPro"/>
</dbReference>
<dbReference type="Pfam" id="PF01593">
    <property type="entry name" value="Amino_oxidase"/>
    <property type="match status" value="1"/>
</dbReference>
<gene>
    <name evidence="2" type="ORF">ENP73_04290</name>
</gene>
<dbReference type="SUPFAM" id="SSF51905">
    <property type="entry name" value="FAD/NAD(P)-binding domain"/>
    <property type="match status" value="1"/>
</dbReference>